<comment type="caution">
    <text evidence="2">The sequence shown here is derived from an EMBL/GenBank/DDBJ whole genome shotgun (WGS) entry which is preliminary data.</text>
</comment>
<dbReference type="EMBL" id="LLXL01004539">
    <property type="protein sequence ID" value="PKK57289.1"/>
    <property type="molecule type" value="Genomic_DNA"/>
</dbReference>
<evidence type="ECO:0008006" key="4">
    <source>
        <dbReference type="Google" id="ProtNLM"/>
    </source>
</evidence>
<dbReference type="Proteomes" id="UP000233469">
    <property type="component" value="Unassembled WGS sequence"/>
</dbReference>
<dbReference type="AlphaFoldDB" id="A0A2N1M6P5"/>
<protein>
    <recommendedName>
        <fullName evidence="4">BED-type domain-containing protein</fullName>
    </recommendedName>
</protein>
<feature type="region of interest" description="Disordered" evidence="1">
    <location>
        <begin position="36"/>
        <end position="81"/>
    </location>
</feature>
<evidence type="ECO:0000313" key="3">
    <source>
        <dbReference type="Proteomes" id="UP000233469"/>
    </source>
</evidence>
<feature type="compositionally biased region" description="Basic and acidic residues" evidence="1">
    <location>
        <begin position="61"/>
        <end position="78"/>
    </location>
</feature>
<gene>
    <name evidence="2" type="ORF">RhiirC2_798312</name>
</gene>
<accession>A0A2N1M6P5</accession>
<organism evidence="2 3">
    <name type="scientific">Rhizophagus irregularis</name>
    <dbReference type="NCBI Taxonomy" id="588596"/>
    <lineage>
        <taxon>Eukaryota</taxon>
        <taxon>Fungi</taxon>
        <taxon>Fungi incertae sedis</taxon>
        <taxon>Mucoromycota</taxon>
        <taxon>Glomeromycotina</taxon>
        <taxon>Glomeromycetes</taxon>
        <taxon>Glomerales</taxon>
        <taxon>Glomeraceae</taxon>
        <taxon>Rhizophagus</taxon>
    </lineage>
</organism>
<reference evidence="2 3" key="1">
    <citation type="submission" date="2016-04" db="EMBL/GenBank/DDBJ databases">
        <title>Genome analyses suggest a sexual origin of heterokaryosis in a supposedly ancient asexual fungus.</title>
        <authorList>
            <person name="Ropars J."/>
            <person name="Sedzielewska K."/>
            <person name="Noel J."/>
            <person name="Charron P."/>
            <person name="Farinelli L."/>
            <person name="Marton T."/>
            <person name="Kruger M."/>
            <person name="Pelin A."/>
            <person name="Brachmann A."/>
            <person name="Corradi N."/>
        </authorList>
    </citation>
    <scope>NUCLEOTIDE SEQUENCE [LARGE SCALE GENOMIC DNA]</scope>
    <source>
        <strain evidence="2 3">C2</strain>
    </source>
</reference>
<sequence length="106" mass="12116">MENFDYYPDEDFDFDPILELQNQTSRSSDTTYETFYSPATTRKPSGTQTTLFFSTNSTKNKGKDESGKRCGQEYKNDRSSTGNLIVHLRDKHEIVAQDDTAVSKKV</sequence>
<name>A0A2N1M6P5_9GLOM</name>
<reference evidence="2 3" key="2">
    <citation type="submission" date="2017-10" db="EMBL/GenBank/DDBJ databases">
        <title>Extensive intraspecific genome diversity in a model arbuscular mycorrhizal fungus.</title>
        <authorList>
            <person name="Chen E.C.H."/>
            <person name="Morin E."/>
            <person name="Baudet D."/>
            <person name="Noel J."/>
            <person name="Ndikumana S."/>
            <person name="Charron P."/>
            <person name="St-Onge C."/>
            <person name="Giorgi J."/>
            <person name="Grigoriev I.V."/>
            <person name="Roux C."/>
            <person name="Martin F.M."/>
            <person name="Corradi N."/>
        </authorList>
    </citation>
    <scope>NUCLEOTIDE SEQUENCE [LARGE SCALE GENOMIC DNA]</scope>
    <source>
        <strain evidence="2 3">C2</strain>
    </source>
</reference>
<dbReference type="VEuPathDB" id="FungiDB:FUN_020545"/>
<evidence type="ECO:0000313" key="2">
    <source>
        <dbReference type="EMBL" id="PKK57289.1"/>
    </source>
</evidence>
<feature type="compositionally biased region" description="Polar residues" evidence="1">
    <location>
        <begin position="36"/>
        <end position="59"/>
    </location>
</feature>
<proteinExistence type="predicted"/>
<evidence type="ECO:0000256" key="1">
    <source>
        <dbReference type="SAM" id="MobiDB-lite"/>
    </source>
</evidence>